<keyword evidence="7" id="KW-1185">Reference proteome</keyword>
<proteinExistence type="inferred from homology"/>
<evidence type="ECO:0000313" key="7">
    <source>
        <dbReference type="Proteomes" id="UP000599009"/>
    </source>
</evidence>
<evidence type="ECO:0000256" key="3">
    <source>
        <dbReference type="ARBA" id="ARBA00023082"/>
    </source>
</evidence>
<dbReference type="NCBIfam" id="TIGR02937">
    <property type="entry name" value="sigma70-ECF"/>
    <property type="match status" value="1"/>
</dbReference>
<evidence type="ECO:0000256" key="1">
    <source>
        <dbReference type="ARBA" id="ARBA00010641"/>
    </source>
</evidence>
<dbReference type="Gene3D" id="1.10.1740.10">
    <property type="match status" value="1"/>
</dbReference>
<dbReference type="SUPFAM" id="SSF88946">
    <property type="entry name" value="Sigma2 domain of RNA polymerase sigma factors"/>
    <property type="match status" value="1"/>
</dbReference>
<evidence type="ECO:0000313" key="6">
    <source>
        <dbReference type="EMBL" id="GGK00475.1"/>
    </source>
</evidence>
<feature type="domain" description="RNA polymerase sigma factor 70 region 4 type 2" evidence="5">
    <location>
        <begin position="131"/>
        <end position="182"/>
    </location>
</feature>
<evidence type="ECO:0000259" key="5">
    <source>
        <dbReference type="Pfam" id="PF08281"/>
    </source>
</evidence>
<dbReference type="InterPro" id="IPR036388">
    <property type="entry name" value="WH-like_DNA-bd_sf"/>
</dbReference>
<dbReference type="NCBIfam" id="NF006550">
    <property type="entry name" value="PRK09047.1"/>
    <property type="match status" value="1"/>
</dbReference>
<dbReference type="SUPFAM" id="SSF88659">
    <property type="entry name" value="Sigma3 and sigma4 domains of RNA polymerase sigma factors"/>
    <property type="match status" value="1"/>
</dbReference>
<dbReference type="RefSeq" id="WP_370465137.1">
    <property type="nucleotide sequence ID" value="NZ_BMME01000001.1"/>
</dbReference>
<dbReference type="Gene3D" id="1.10.10.10">
    <property type="entry name" value="Winged helix-like DNA-binding domain superfamily/Winged helix DNA-binding domain"/>
    <property type="match status" value="1"/>
</dbReference>
<comment type="similarity">
    <text evidence="1">Belongs to the sigma-70 factor family. ECF subfamily.</text>
</comment>
<keyword evidence="2" id="KW-0805">Transcription regulation</keyword>
<gene>
    <name evidence="6" type="ORF">GCM10011394_07170</name>
</gene>
<dbReference type="InterPro" id="IPR014284">
    <property type="entry name" value="RNA_pol_sigma-70_dom"/>
</dbReference>
<dbReference type="InterPro" id="IPR039425">
    <property type="entry name" value="RNA_pol_sigma-70-like"/>
</dbReference>
<dbReference type="CDD" id="cd06171">
    <property type="entry name" value="Sigma70_r4"/>
    <property type="match status" value="1"/>
</dbReference>
<dbReference type="EMBL" id="BMME01000001">
    <property type="protein sequence ID" value="GGK00475.1"/>
    <property type="molecule type" value="Genomic_DNA"/>
</dbReference>
<dbReference type="InterPro" id="IPR013324">
    <property type="entry name" value="RNA_pol_sigma_r3/r4-like"/>
</dbReference>
<dbReference type="InterPro" id="IPR013249">
    <property type="entry name" value="RNA_pol_sigma70_r4_t2"/>
</dbReference>
<protein>
    <submittedName>
        <fullName evidence="6">RNA polymerase sigma factor</fullName>
    </submittedName>
</protein>
<keyword evidence="4" id="KW-0804">Transcription</keyword>
<evidence type="ECO:0000256" key="2">
    <source>
        <dbReference type="ARBA" id="ARBA00023015"/>
    </source>
</evidence>
<comment type="caution">
    <text evidence="6">The sequence shown here is derived from an EMBL/GenBank/DDBJ whole genome shotgun (WGS) entry which is preliminary data.</text>
</comment>
<sequence>MLDAMPADAATRAPGPPVPAAGAETLEAFLDGIAARAYRFAEAGLRHREDALDAVQDAMVKMLGYRERPADEWTPLFWTILRSRIVDVQRRRTLRLGWMTSADERQEAGVEWADAGPDPSRAHDGQEAWGEVVAALRDLPRRQREAFGLRVLEELDVATTARVMGCSEGSVKTHLSRARGALQKRLEDFR</sequence>
<dbReference type="Proteomes" id="UP000599009">
    <property type="component" value="Unassembled WGS sequence"/>
</dbReference>
<organism evidence="6 7">
    <name type="scientific">Luteimonas terricola</name>
    <dbReference type="NCBI Taxonomy" id="645597"/>
    <lineage>
        <taxon>Bacteria</taxon>
        <taxon>Pseudomonadati</taxon>
        <taxon>Pseudomonadota</taxon>
        <taxon>Gammaproteobacteria</taxon>
        <taxon>Lysobacterales</taxon>
        <taxon>Lysobacteraceae</taxon>
        <taxon>Luteimonas</taxon>
    </lineage>
</organism>
<dbReference type="Pfam" id="PF08281">
    <property type="entry name" value="Sigma70_r4_2"/>
    <property type="match status" value="1"/>
</dbReference>
<dbReference type="InterPro" id="IPR013325">
    <property type="entry name" value="RNA_pol_sigma_r2"/>
</dbReference>
<reference evidence="7" key="1">
    <citation type="journal article" date="2019" name="Int. J. Syst. Evol. Microbiol.">
        <title>The Global Catalogue of Microorganisms (GCM) 10K type strain sequencing project: providing services to taxonomists for standard genome sequencing and annotation.</title>
        <authorList>
            <consortium name="The Broad Institute Genomics Platform"/>
            <consortium name="The Broad Institute Genome Sequencing Center for Infectious Disease"/>
            <person name="Wu L."/>
            <person name="Ma J."/>
        </authorList>
    </citation>
    <scope>NUCLEOTIDE SEQUENCE [LARGE SCALE GENOMIC DNA]</scope>
    <source>
        <strain evidence="7">CGMCC 1.8985</strain>
    </source>
</reference>
<evidence type="ECO:0000256" key="4">
    <source>
        <dbReference type="ARBA" id="ARBA00023163"/>
    </source>
</evidence>
<dbReference type="PANTHER" id="PTHR43133:SF64">
    <property type="entry name" value="ECF SIGMA FACTOR"/>
    <property type="match status" value="1"/>
</dbReference>
<name>A0ABQ2E8B8_9GAMM</name>
<dbReference type="PANTHER" id="PTHR43133">
    <property type="entry name" value="RNA POLYMERASE ECF-TYPE SIGMA FACTO"/>
    <property type="match status" value="1"/>
</dbReference>
<accession>A0ABQ2E8B8</accession>
<keyword evidence="3" id="KW-0731">Sigma factor</keyword>